<evidence type="ECO:0000256" key="2">
    <source>
        <dbReference type="ARBA" id="ARBA00022729"/>
    </source>
</evidence>
<feature type="domain" description="Wall-associated receptor kinase galacturonan-binding" evidence="4">
    <location>
        <begin position="57"/>
        <end position="126"/>
    </location>
</feature>
<evidence type="ECO:0000256" key="1">
    <source>
        <dbReference type="ARBA" id="ARBA00004167"/>
    </source>
</evidence>
<name>A0AAQ3PFS6_PASNO</name>
<dbReference type="AlphaFoldDB" id="A0AAQ3PFS6"/>
<dbReference type="PANTHER" id="PTHR33491">
    <property type="entry name" value="OSJNBA0016N04.9 PROTEIN"/>
    <property type="match status" value="1"/>
</dbReference>
<dbReference type="InterPro" id="IPR025287">
    <property type="entry name" value="WAK_GUB"/>
</dbReference>
<keyword evidence="6" id="KW-1185">Reference proteome</keyword>
<protein>
    <recommendedName>
        <fullName evidence="4">Wall-associated receptor kinase galacturonan-binding domain-containing protein</fullName>
    </recommendedName>
</protein>
<gene>
    <name evidence="5" type="ORF">U9M48_000987</name>
</gene>
<keyword evidence="2 3" id="KW-0732">Signal</keyword>
<accession>A0AAQ3PFS6</accession>
<dbReference type="EMBL" id="CP144745">
    <property type="protein sequence ID" value="WVZ49647.1"/>
    <property type="molecule type" value="Genomic_DNA"/>
</dbReference>
<comment type="subcellular location">
    <subcellularLocation>
        <location evidence="1">Membrane</location>
        <topology evidence="1">Single-pass membrane protein</topology>
    </subcellularLocation>
</comment>
<proteinExistence type="predicted"/>
<dbReference type="GO" id="GO:0016020">
    <property type="term" value="C:membrane"/>
    <property type="evidence" value="ECO:0007669"/>
    <property type="project" value="UniProtKB-SubCell"/>
</dbReference>
<evidence type="ECO:0000256" key="3">
    <source>
        <dbReference type="SAM" id="SignalP"/>
    </source>
</evidence>
<evidence type="ECO:0000313" key="5">
    <source>
        <dbReference type="EMBL" id="WVZ49647.1"/>
    </source>
</evidence>
<dbReference type="Proteomes" id="UP001341281">
    <property type="component" value="Chromosome 01"/>
</dbReference>
<organism evidence="5 6">
    <name type="scientific">Paspalum notatum var. saurae</name>
    <dbReference type="NCBI Taxonomy" id="547442"/>
    <lineage>
        <taxon>Eukaryota</taxon>
        <taxon>Viridiplantae</taxon>
        <taxon>Streptophyta</taxon>
        <taxon>Embryophyta</taxon>
        <taxon>Tracheophyta</taxon>
        <taxon>Spermatophyta</taxon>
        <taxon>Magnoliopsida</taxon>
        <taxon>Liliopsida</taxon>
        <taxon>Poales</taxon>
        <taxon>Poaceae</taxon>
        <taxon>PACMAD clade</taxon>
        <taxon>Panicoideae</taxon>
        <taxon>Andropogonodae</taxon>
        <taxon>Paspaleae</taxon>
        <taxon>Paspalinae</taxon>
        <taxon>Paspalum</taxon>
    </lineage>
</organism>
<feature type="chain" id="PRO_5042946778" description="Wall-associated receptor kinase galacturonan-binding domain-containing protein" evidence="3">
    <location>
        <begin position="25"/>
        <end position="353"/>
    </location>
</feature>
<sequence>MPSHYFSYHVVAAAVLWLCAATLAAPGTGRTTTATTTVGSPPLPLLPPSTVVDDSRCLRRCGGVDIPYPFGAGSADNCSASRELRLHCNDTARDGVNKLFIRDLWDHMDRFEVLGIDVIQGQMRVVSEIFYSCFINHNTTSEGSSVSYDHLPEPYRFSSASNKFTVLGCLTVTYMLGSAWDGDDYDYNNTRWYMGGGCVADCRGNSSLKHPTTTVSCTGMGCCQGTIQLGNEGLLRYYYATLDNKVNYTDFNTIYPCAYAVLIDSSYGFNFSTSYLCPVMNSTSPGCQLLLTGSSETKPVEPHADSLLVVLDTPESTTTNASTQADIDAATAAGAPRVSRATLTSIKAAKKTI</sequence>
<feature type="signal peptide" evidence="3">
    <location>
        <begin position="1"/>
        <end position="24"/>
    </location>
</feature>
<dbReference type="Pfam" id="PF13947">
    <property type="entry name" value="GUB_WAK_bind"/>
    <property type="match status" value="1"/>
</dbReference>
<dbReference type="GO" id="GO:0030247">
    <property type="term" value="F:polysaccharide binding"/>
    <property type="evidence" value="ECO:0007669"/>
    <property type="project" value="InterPro"/>
</dbReference>
<evidence type="ECO:0000313" key="6">
    <source>
        <dbReference type="Proteomes" id="UP001341281"/>
    </source>
</evidence>
<evidence type="ECO:0000259" key="4">
    <source>
        <dbReference type="Pfam" id="PF13947"/>
    </source>
</evidence>
<reference evidence="5 6" key="1">
    <citation type="submission" date="2024-02" db="EMBL/GenBank/DDBJ databases">
        <title>High-quality chromosome-scale genome assembly of Pensacola bahiagrass (Paspalum notatum Flugge var. saurae).</title>
        <authorList>
            <person name="Vega J.M."/>
            <person name="Podio M."/>
            <person name="Orjuela J."/>
            <person name="Siena L.A."/>
            <person name="Pessino S.C."/>
            <person name="Combes M.C."/>
            <person name="Mariac C."/>
            <person name="Albertini E."/>
            <person name="Pupilli F."/>
            <person name="Ortiz J.P.A."/>
            <person name="Leblanc O."/>
        </authorList>
    </citation>
    <scope>NUCLEOTIDE SEQUENCE [LARGE SCALE GENOMIC DNA]</scope>
    <source>
        <strain evidence="5">R1</strain>
        <tissue evidence="5">Leaf</tissue>
    </source>
</reference>